<feature type="transmembrane region" description="Helical" evidence="1">
    <location>
        <begin position="93"/>
        <end position="109"/>
    </location>
</feature>
<reference evidence="2 3" key="1">
    <citation type="submission" date="2015-04" db="EMBL/GenBank/DDBJ databases">
        <authorList>
            <person name="Heijne W.H."/>
            <person name="Fedorova N.D."/>
            <person name="Nierman W.C."/>
            <person name="Vollebregt A.W."/>
            <person name="Zhao Z."/>
            <person name="Wu L."/>
            <person name="Kumar M."/>
            <person name="Stam H."/>
            <person name="van den Berg M.A."/>
            <person name="Pel H.J."/>
        </authorList>
    </citation>
    <scope>NUCLEOTIDE SEQUENCE [LARGE SCALE GENOMIC DNA]</scope>
    <source>
        <strain evidence="2 3">CBS 393.64</strain>
    </source>
</reference>
<keyword evidence="1" id="KW-0472">Membrane</keyword>
<dbReference type="OrthoDB" id="5217806at2759"/>
<feature type="transmembrane region" description="Helical" evidence="1">
    <location>
        <begin position="59"/>
        <end position="81"/>
    </location>
</feature>
<dbReference type="AlphaFoldDB" id="A0A0F4YJJ8"/>
<comment type="caution">
    <text evidence="2">The sequence shown here is derived from an EMBL/GenBank/DDBJ whole genome shotgun (WGS) entry which is preliminary data.</text>
</comment>
<dbReference type="GeneID" id="25319856"/>
<gene>
    <name evidence="2" type="ORF">T310_7585</name>
</gene>
<proteinExistence type="predicted"/>
<keyword evidence="1" id="KW-0812">Transmembrane</keyword>
<keyword evidence="1" id="KW-1133">Transmembrane helix</keyword>
<dbReference type="EMBL" id="LASV01000453">
    <property type="protein sequence ID" value="KKA18467.1"/>
    <property type="molecule type" value="Genomic_DNA"/>
</dbReference>
<feature type="transmembrane region" description="Helical" evidence="1">
    <location>
        <begin position="129"/>
        <end position="150"/>
    </location>
</feature>
<dbReference type="STRING" id="1408163.A0A0F4YJJ8"/>
<evidence type="ECO:0008006" key="4">
    <source>
        <dbReference type="Google" id="ProtNLM"/>
    </source>
</evidence>
<name>A0A0F4YJJ8_RASE3</name>
<organism evidence="2 3">
    <name type="scientific">Rasamsonia emersonii (strain ATCC 16479 / CBS 393.64 / IMI 116815)</name>
    <dbReference type="NCBI Taxonomy" id="1408163"/>
    <lineage>
        <taxon>Eukaryota</taxon>
        <taxon>Fungi</taxon>
        <taxon>Dikarya</taxon>
        <taxon>Ascomycota</taxon>
        <taxon>Pezizomycotina</taxon>
        <taxon>Eurotiomycetes</taxon>
        <taxon>Eurotiomycetidae</taxon>
        <taxon>Eurotiales</taxon>
        <taxon>Trichocomaceae</taxon>
        <taxon>Rasamsonia</taxon>
    </lineage>
</organism>
<dbReference type="RefSeq" id="XP_013325079.1">
    <property type="nucleotide sequence ID" value="XM_013469625.1"/>
</dbReference>
<accession>A0A0F4YJJ8</accession>
<evidence type="ECO:0000313" key="2">
    <source>
        <dbReference type="EMBL" id="KKA18467.1"/>
    </source>
</evidence>
<evidence type="ECO:0000313" key="3">
    <source>
        <dbReference type="Proteomes" id="UP000053958"/>
    </source>
</evidence>
<dbReference type="Proteomes" id="UP000053958">
    <property type="component" value="Unassembled WGS sequence"/>
</dbReference>
<protein>
    <recommendedName>
        <fullName evidence="4">Integral membrane protein</fullName>
    </recommendedName>
</protein>
<keyword evidence="3" id="KW-1185">Reference proteome</keyword>
<sequence>MFTTVGIAAVLAVLTFARFGRAEALRTSLYNAATIGRWGYINFPDFDFEQFYTVDRLTAAFGILLWVTSVAVLAFSIFVMVKCSANIILRNSAVLFLVTGILFLLRNTWDLAYDATWLLPKRITPEYTIVVDGVLDAWVTFVLLVLVFVIGCRKQRGLWSTQQPWMTYDVNAPVVRQQTAQTYMPPPPVQQGYGPGYQ</sequence>
<evidence type="ECO:0000256" key="1">
    <source>
        <dbReference type="SAM" id="Phobius"/>
    </source>
</evidence>